<evidence type="ECO:0000256" key="6">
    <source>
        <dbReference type="SAM" id="Phobius"/>
    </source>
</evidence>
<evidence type="ECO:0000256" key="4">
    <source>
        <dbReference type="ARBA" id="ARBA00023136"/>
    </source>
</evidence>
<dbReference type="AlphaFoldDB" id="A0AAD9MHA2"/>
<dbReference type="InterPro" id="IPR012879">
    <property type="entry name" value="CCDC47"/>
</dbReference>
<dbReference type="PANTHER" id="PTHR12883:SF0">
    <property type="entry name" value="PAT COMPLEX SUBUNIT CCDC47"/>
    <property type="match status" value="1"/>
</dbReference>
<dbReference type="GO" id="GO:0032469">
    <property type="term" value="P:endoplasmic reticulum calcium ion homeostasis"/>
    <property type="evidence" value="ECO:0007669"/>
    <property type="project" value="InterPro"/>
</dbReference>
<feature type="region of interest" description="Disordered" evidence="5">
    <location>
        <begin position="274"/>
        <end position="348"/>
    </location>
</feature>
<comment type="subcellular location">
    <subcellularLocation>
        <location evidence="1">Membrane</location>
        <topology evidence="1">Single-pass membrane protein</topology>
    </subcellularLocation>
</comment>
<dbReference type="EMBL" id="JASFZW010000010">
    <property type="protein sequence ID" value="KAK2076517.1"/>
    <property type="molecule type" value="Genomic_DNA"/>
</dbReference>
<evidence type="ECO:0000256" key="5">
    <source>
        <dbReference type="SAM" id="MobiDB-lite"/>
    </source>
</evidence>
<feature type="transmembrane region" description="Helical" evidence="6">
    <location>
        <begin position="16"/>
        <end position="34"/>
    </location>
</feature>
<evidence type="ECO:0000256" key="3">
    <source>
        <dbReference type="ARBA" id="ARBA00022989"/>
    </source>
</evidence>
<keyword evidence="2 6" id="KW-0812">Transmembrane</keyword>
<dbReference type="Proteomes" id="UP001255856">
    <property type="component" value="Unassembled WGS sequence"/>
</dbReference>
<dbReference type="GO" id="GO:0005783">
    <property type="term" value="C:endoplasmic reticulum"/>
    <property type="evidence" value="ECO:0007669"/>
    <property type="project" value="InterPro"/>
</dbReference>
<evidence type="ECO:0000313" key="8">
    <source>
        <dbReference type="Proteomes" id="UP001255856"/>
    </source>
</evidence>
<protein>
    <recommendedName>
        <fullName evidence="9">DUF1682-domain-containing protein</fullName>
    </recommendedName>
</protein>
<accession>A0AAD9MHA2</accession>
<feature type="compositionally biased region" description="Basic residues" evidence="5">
    <location>
        <begin position="333"/>
        <end position="348"/>
    </location>
</feature>
<dbReference type="GO" id="GO:0005509">
    <property type="term" value="F:calcium ion binding"/>
    <property type="evidence" value="ECO:0007669"/>
    <property type="project" value="InterPro"/>
</dbReference>
<dbReference type="Pfam" id="PF07946">
    <property type="entry name" value="CCDC47"/>
    <property type="match status" value="1"/>
</dbReference>
<name>A0AAD9MHA2_PROWI</name>
<evidence type="ECO:0000256" key="2">
    <source>
        <dbReference type="ARBA" id="ARBA00022692"/>
    </source>
</evidence>
<comment type="caution">
    <text evidence="7">The sequence shown here is derived from an EMBL/GenBank/DDBJ whole genome shotgun (WGS) entry which is preliminary data.</text>
</comment>
<feature type="compositionally biased region" description="Basic and acidic residues" evidence="5">
    <location>
        <begin position="275"/>
        <end position="332"/>
    </location>
</feature>
<organism evidence="7 8">
    <name type="scientific">Prototheca wickerhamii</name>
    <dbReference type="NCBI Taxonomy" id="3111"/>
    <lineage>
        <taxon>Eukaryota</taxon>
        <taxon>Viridiplantae</taxon>
        <taxon>Chlorophyta</taxon>
        <taxon>core chlorophytes</taxon>
        <taxon>Trebouxiophyceae</taxon>
        <taxon>Chlorellales</taxon>
        <taxon>Chlorellaceae</taxon>
        <taxon>Prototheca</taxon>
    </lineage>
</organism>
<keyword evidence="8" id="KW-1185">Reference proteome</keyword>
<keyword evidence="3 6" id="KW-1133">Transmembrane helix</keyword>
<proteinExistence type="predicted"/>
<reference evidence="7" key="1">
    <citation type="submission" date="2021-01" db="EMBL/GenBank/DDBJ databases">
        <authorList>
            <person name="Eckstrom K.M.E."/>
        </authorList>
    </citation>
    <scope>NUCLEOTIDE SEQUENCE</scope>
    <source>
        <strain evidence="7">UVCC 0001</strain>
    </source>
</reference>
<keyword evidence="4 6" id="KW-0472">Membrane</keyword>
<sequence length="348" mass="39648">MLPNFFTSSIREQSTWLPEIAFGVFVLMFVVNIFKGRDSNTKKAVYWATQLISSESVLPNNFAKMGPGGADAPREEVLIRESMNLFTVYATGRRYCKARTLLASFIFKKRQDLINWAVGAVTGQEDLLDIFVEMSPEAMPDLVLLIGKPKIAKQMAKDLADVKTFTKLLEVKKDKIPSWPSTELTVYSEQASTFYDLMSSHLLDHSFSAGAWKVLGPCFRFLHITSEGQGATQQQFMNLSLALPKERDAPAVLEWIRALDILIDSLGTFKFTSEQSKRAAENRSKKEAKALKEAEQERQAELEARREKKAKAEEERLKKMSAKQREKELERKARLRQKRAMRSVVKRI</sequence>
<gene>
    <name evidence="7" type="ORF">QBZ16_001043</name>
</gene>
<dbReference type="GO" id="GO:0016020">
    <property type="term" value="C:membrane"/>
    <property type="evidence" value="ECO:0007669"/>
    <property type="project" value="UniProtKB-SubCell"/>
</dbReference>
<evidence type="ECO:0000256" key="1">
    <source>
        <dbReference type="ARBA" id="ARBA00004167"/>
    </source>
</evidence>
<evidence type="ECO:0000313" key="7">
    <source>
        <dbReference type="EMBL" id="KAK2076517.1"/>
    </source>
</evidence>
<evidence type="ECO:0008006" key="9">
    <source>
        <dbReference type="Google" id="ProtNLM"/>
    </source>
</evidence>
<dbReference type="PANTHER" id="PTHR12883">
    <property type="entry name" value="ADIPOCYTE-SPECIFIC PROTEIN 4-RELATED"/>
    <property type="match status" value="1"/>
</dbReference>